<protein>
    <submittedName>
        <fullName evidence="2">Uncharacterized protein</fullName>
    </submittedName>
</protein>
<sequence>MLRTSLQNTILFLRRPVGTGLLTLIVSVLLFVVQPQPWPVAMRLLLSLLPALIPTALAALAVRYHERMNSAKPRLFLSGIALFSWIALLLDIGQTFLPWVLVFCLALIFSFVAGLRYTAVFSLGMIFFASLYGSLRLHQAEQLLYLNLLVRQEQRKSEVQFSVKEEGGRILLFESGASEPVLTAPRPAAMQQLADAESDGFFGLTPAFVLTTNPEDAKAIPMAAVLFVPDGFPAKLWNVQVSSDLDKLQRQGGIGRAEMRERESRCGSLSCNETLWLYEDRFQAKTVQAGYALVSVPLASPGAGSRTFMLWFREPFVEGLPHHPFVLEIMKGLTVGGITATEEKAD</sequence>
<organism evidence="2 3">
    <name type="scientific">Leptonema illini</name>
    <dbReference type="NCBI Taxonomy" id="183"/>
    <lineage>
        <taxon>Bacteria</taxon>
        <taxon>Pseudomonadati</taxon>
        <taxon>Spirochaetota</taxon>
        <taxon>Spirochaetia</taxon>
        <taxon>Leptospirales</taxon>
        <taxon>Leptospiraceae</taxon>
        <taxon>Leptonema</taxon>
    </lineage>
</organism>
<keyword evidence="1" id="KW-1133">Transmembrane helix</keyword>
<feature type="transmembrane region" description="Helical" evidence="1">
    <location>
        <begin position="74"/>
        <end position="93"/>
    </location>
</feature>
<dbReference type="Proteomes" id="UP000460298">
    <property type="component" value="Unassembled WGS sequence"/>
</dbReference>
<dbReference type="AlphaFoldDB" id="A0A833H2N1"/>
<name>A0A833H2N1_9LEPT</name>
<feature type="transmembrane region" description="Helical" evidence="1">
    <location>
        <begin position="40"/>
        <end position="62"/>
    </location>
</feature>
<keyword evidence="1" id="KW-0812">Transmembrane</keyword>
<keyword evidence="1" id="KW-0472">Membrane</keyword>
<feature type="transmembrane region" description="Helical" evidence="1">
    <location>
        <begin position="99"/>
        <end position="132"/>
    </location>
</feature>
<feature type="transmembrane region" description="Helical" evidence="1">
    <location>
        <begin position="12"/>
        <end position="34"/>
    </location>
</feature>
<accession>A0A833H2N1</accession>
<dbReference type="EMBL" id="WBUI01000005">
    <property type="protein sequence ID" value="KAB2933480.1"/>
    <property type="molecule type" value="Genomic_DNA"/>
</dbReference>
<evidence type="ECO:0000313" key="2">
    <source>
        <dbReference type="EMBL" id="KAB2933480.1"/>
    </source>
</evidence>
<reference evidence="2 3" key="1">
    <citation type="submission" date="2019-10" db="EMBL/GenBank/DDBJ databases">
        <title>Extracellular Electron Transfer in a Candidatus Methanoperedens spp. Enrichment Culture.</title>
        <authorList>
            <person name="Berger S."/>
            <person name="Rangel Shaw D."/>
            <person name="Berben T."/>
            <person name="In 'T Zandt M."/>
            <person name="Frank J."/>
            <person name="Reimann J."/>
            <person name="Jetten M.S.M."/>
            <person name="Welte C.U."/>
        </authorList>
    </citation>
    <scope>NUCLEOTIDE SEQUENCE [LARGE SCALE GENOMIC DNA]</scope>
    <source>
        <strain evidence="2">SB12</strain>
    </source>
</reference>
<proteinExistence type="predicted"/>
<evidence type="ECO:0000313" key="3">
    <source>
        <dbReference type="Proteomes" id="UP000460298"/>
    </source>
</evidence>
<evidence type="ECO:0000256" key="1">
    <source>
        <dbReference type="SAM" id="Phobius"/>
    </source>
</evidence>
<gene>
    <name evidence="2" type="ORF">F9K24_06425</name>
</gene>
<comment type="caution">
    <text evidence="2">The sequence shown here is derived from an EMBL/GenBank/DDBJ whole genome shotgun (WGS) entry which is preliminary data.</text>
</comment>